<feature type="region of interest" description="Disordered" evidence="4">
    <location>
        <begin position="441"/>
        <end position="460"/>
    </location>
</feature>
<reference evidence="6 7" key="1">
    <citation type="submission" date="2019-12" db="EMBL/GenBank/DDBJ databases">
        <title>Comparative genomics gives insights into the taxonomy of the Azoarcus-Aromatoleum group and reveals separate origins of nif in the plant-associated Azoarcus and non-plant-associated Aromatoleum sub-groups.</title>
        <authorList>
            <person name="Lafos M."/>
            <person name="Maluk M."/>
            <person name="Batista M."/>
            <person name="Junghare M."/>
            <person name="Carmona M."/>
            <person name="Faoro H."/>
            <person name="Cruz L.M."/>
            <person name="Battistoni F."/>
            <person name="De Souza E."/>
            <person name="Pedrosa F."/>
            <person name="Chen W.-M."/>
            <person name="Poole P.S."/>
            <person name="Dixon R.A."/>
            <person name="James E.K."/>
        </authorList>
    </citation>
    <scope>NUCLEOTIDE SEQUENCE [LARGE SCALE GENOMIC DNA]</scope>
    <source>
        <strain evidence="6 7">22Lin</strain>
    </source>
</reference>
<evidence type="ECO:0000256" key="2">
    <source>
        <dbReference type="ARBA" id="ARBA00022747"/>
    </source>
</evidence>
<feature type="compositionally biased region" description="Basic residues" evidence="4">
    <location>
        <begin position="451"/>
        <end position="460"/>
    </location>
</feature>
<gene>
    <name evidence="6" type="ORF">GPA25_01515</name>
</gene>
<comment type="similarity">
    <text evidence="1">Belongs to the type-I restriction system S methylase family.</text>
</comment>
<evidence type="ECO:0000313" key="7">
    <source>
        <dbReference type="Proteomes" id="UP000648984"/>
    </source>
</evidence>
<dbReference type="SUPFAM" id="SSF116734">
    <property type="entry name" value="DNA methylase specificity domain"/>
    <property type="match status" value="2"/>
</dbReference>
<comment type="caution">
    <text evidence="6">The sequence shown here is derived from an EMBL/GenBank/DDBJ whole genome shotgun (WGS) entry which is preliminary data.</text>
</comment>
<keyword evidence="6" id="KW-0255">Endonuclease</keyword>
<evidence type="ECO:0000256" key="1">
    <source>
        <dbReference type="ARBA" id="ARBA00010923"/>
    </source>
</evidence>
<keyword evidence="6" id="KW-0378">Hydrolase</keyword>
<sequence>MSAVHGWSFLKLRDIASLKTGPFGSALHKSDYIVGGIPLINPTHIKGGRLVPSTDVSVPHSIAAGLAEYRLNEGDIVMGRRGEMGRCAVVPGHAQDWICGTGSVVVKCSPAAMPAYLQRFLTAPATVAALIGDSVGSTMINLNQGVLLDLDIPLAPLPEQKRIADKLDSVLARVDACRDRLDRLPALLKRFRRSVLAAATSGRLTKDWREATSNCMPSCDEPIGWTVCKIKDAGKVQLGRQRSPKFHSGESMRPYLRVQNVFEDRLDFSDVMTMDFPGEDFERYQLHPGDILLNEGQSPEYLGRPAMYRGELPGACFTNTLIRFQAYSHVKPDYALMVFRNHMHSGRYITEGTITTNIAHLGAGRFSEVEFPLPPMQEQHEIVRRVDVLFAFADRLEARLATARKQVEQLTPALLAKAFRGELVPQDPADEPAAELLKRLATKRATAPQTRRGRKAVPSN</sequence>
<dbReference type="InterPro" id="IPR044946">
    <property type="entry name" value="Restrct_endonuc_typeI_TRD_sf"/>
</dbReference>
<evidence type="ECO:0000256" key="4">
    <source>
        <dbReference type="SAM" id="MobiDB-lite"/>
    </source>
</evidence>
<feature type="domain" description="Type I restriction modification DNA specificity" evidence="5">
    <location>
        <begin position="222"/>
        <end position="399"/>
    </location>
</feature>
<dbReference type="CDD" id="cd17253">
    <property type="entry name" value="RMtype1_S_Eco933I-TRD2-CR2_like"/>
    <property type="match status" value="1"/>
</dbReference>
<dbReference type="GO" id="GO:0004519">
    <property type="term" value="F:endonuclease activity"/>
    <property type="evidence" value="ECO:0007669"/>
    <property type="project" value="UniProtKB-KW"/>
</dbReference>
<evidence type="ECO:0000256" key="3">
    <source>
        <dbReference type="ARBA" id="ARBA00023125"/>
    </source>
</evidence>
<proteinExistence type="inferred from homology"/>
<organism evidence="6 7">
    <name type="scientific">Aromatoleum diolicum</name>
    <dbReference type="NCBI Taxonomy" id="75796"/>
    <lineage>
        <taxon>Bacteria</taxon>
        <taxon>Pseudomonadati</taxon>
        <taxon>Pseudomonadota</taxon>
        <taxon>Betaproteobacteria</taxon>
        <taxon>Rhodocyclales</taxon>
        <taxon>Rhodocyclaceae</taxon>
        <taxon>Aromatoleum</taxon>
    </lineage>
</organism>
<keyword evidence="7" id="KW-1185">Reference proteome</keyword>
<keyword evidence="3" id="KW-0238">DNA-binding</keyword>
<dbReference type="EMBL" id="WTVQ01000002">
    <property type="protein sequence ID" value="NMG73427.1"/>
    <property type="molecule type" value="Genomic_DNA"/>
</dbReference>
<evidence type="ECO:0000259" key="5">
    <source>
        <dbReference type="Pfam" id="PF01420"/>
    </source>
</evidence>
<dbReference type="RefSeq" id="WP_281357673.1">
    <property type="nucleotide sequence ID" value="NZ_WTVQ01000002.1"/>
</dbReference>
<dbReference type="PANTHER" id="PTHR43140">
    <property type="entry name" value="TYPE-1 RESTRICTION ENZYME ECOKI SPECIFICITY PROTEIN"/>
    <property type="match status" value="1"/>
</dbReference>
<dbReference type="InterPro" id="IPR051212">
    <property type="entry name" value="Type-I_RE_S_subunit"/>
</dbReference>
<dbReference type="CDD" id="cd16961">
    <property type="entry name" value="RMtype1_S_TRD-CR_like"/>
    <property type="match status" value="1"/>
</dbReference>
<dbReference type="Gene3D" id="3.90.220.20">
    <property type="entry name" value="DNA methylase specificity domains"/>
    <property type="match status" value="2"/>
</dbReference>
<dbReference type="PANTHER" id="PTHR43140:SF1">
    <property type="entry name" value="TYPE I RESTRICTION ENZYME ECOKI SPECIFICITY SUBUNIT"/>
    <property type="match status" value="1"/>
</dbReference>
<dbReference type="InterPro" id="IPR000055">
    <property type="entry name" value="Restrct_endonuc_typeI_TRD"/>
</dbReference>
<protein>
    <submittedName>
        <fullName evidence="6">Restriction endonuclease subunit S</fullName>
    </submittedName>
</protein>
<dbReference type="Proteomes" id="UP000648984">
    <property type="component" value="Unassembled WGS sequence"/>
</dbReference>
<name>A0ABX1Q7Q1_9RHOO</name>
<keyword evidence="2" id="KW-0680">Restriction system</keyword>
<feature type="domain" description="Type I restriction modification DNA specificity" evidence="5">
    <location>
        <begin position="6"/>
        <end position="175"/>
    </location>
</feature>
<evidence type="ECO:0000313" key="6">
    <source>
        <dbReference type="EMBL" id="NMG73427.1"/>
    </source>
</evidence>
<accession>A0ABX1Q7Q1</accession>
<keyword evidence="6" id="KW-0540">Nuclease</keyword>
<dbReference type="Pfam" id="PF01420">
    <property type="entry name" value="Methylase_S"/>
    <property type="match status" value="2"/>
</dbReference>